<organism evidence="2 3">
    <name type="scientific">Diaphorina citri</name>
    <name type="common">Asian citrus psyllid</name>
    <dbReference type="NCBI Taxonomy" id="121845"/>
    <lineage>
        <taxon>Eukaryota</taxon>
        <taxon>Metazoa</taxon>
        <taxon>Ecdysozoa</taxon>
        <taxon>Arthropoda</taxon>
        <taxon>Hexapoda</taxon>
        <taxon>Insecta</taxon>
        <taxon>Pterygota</taxon>
        <taxon>Neoptera</taxon>
        <taxon>Paraneoptera</taxon>
        <taxon>Hemiptera</taxon>
        <taxon>Sternorrhyncha</taxon>
        <taxon>Psylloidea</taxon>
        <taxon>Psyllidae</taxon>
        <taxon>Diaphorininae</taxon>
        <taxon>Diaphorina</taxon>
    </lineage>
</organism>
<dbReference type="AlphaFoldDB" id="A0A3Q0INM2"/>
<feature type="compositionally biased region" description="Pro residues" evidence="1">
    <location>
        <begin position="563"/>
        <end position="576"/>
    </location>
</feature>
<feature type="region of interest" description="Disordered" evidence="1">
    <location>
        <begin position="137"/>
        <end position="433"/>
    </location>
</feature>
<evidence type="ECO:0000313" key="3">
    <source>
        <dbReference type="RefSeq" id="XP_026675905.1"/>
    </source>
</evidence>
<gene>
    <name evidence="3" type="primary">LOC103524819</name>
</gene>
<evidence type="ECO:0000256" key="1">
    <source>
        <dbReference type="SAM" id="MobiDB-lite"/>
    </source>
</evidence>
<keyword evidence="2" id="KW-1185">Reference proteome</keyword>
<accession>A0A3Q0INM2</accession>
<feature type="compositionally biased region" description="Polar residues" evidence="1">
    <location>
        <begin position="242"/>
        <end position="255"/>
    </location>
</feature>
<feature type="compositionally biased region" description="Basic and acidic residues" evidence="1">
    <location>
        <begin position="162"/>
        <end position="178"/>
    </location>
</feature>
<feature type="compositionally biased region" description="Polar residues" evidence="1">
    <location>
        <begin position="144"/>
        <end position="157"/>
    </location>
</feature>
<dbReference type="PaxDb" id="121845-A0A3Q0INM2"/>
<feature type="compositionally biased region" description="Basic and acidic residues" evidence="1">
    <location>
        <begin position="506"/>
        <end position="516"/>
    </location>
</feature>
<feature type="region of interest" description="Disordered" evidence="1">
    <location>
        <begin position="467"/>
        <end position="605"/>
    </location>
</feature>
<dbReference type="PANTHER" id="PTHR41156">
    <property type="entry name" value="AGAP006184-PA"/>
    <property type="match status" value="1"/>
</dbReference>
<proteinExistence type="predicted"/>
<reference evidence="3" key="1">
    <citation type="submission" date="2025-08" db="UniProtKB">
        <authorList>
            <consortium name="RefSeq"/>
        </authorList>
    </citation>
    <scope>IDENTIFICATION</scope>
</reference>
<dbReference type="KEGG" id="dci:103524819"/>
<evidence type="ECO:0000313" key="2">
    <source>
        <dbReference type="Proteomes" id="UP000079169"/>
    </source>
</evidence>
<sequence>MTNGYSNTNGNVITTGFREFAKSTRTEKNGQPAETNKEYHIEYLNPSNSTTVMSESKLPPNFESFKNVEHQKHILPPEQSGLKSYKEVQKSYQYNTNKTPTHTAPRGSDVTLKQNINELDSLLSDLNHAHRTGYSIDTVDHRSNGFTSEPLTSSTPNRGHVSRIEKKTFEETRSHRVGDSPPVKTSDYKKELVFTGGSRDPSPSPARQVKDEYYYESKTTSGRSARDKSPPQDRIIYPPSSNPTSPTMGRRNVNSPGPLKFYTSTSSVRERSATPPPRTGVNQKVSSYECTYNTSTSTTSNRTPGGVTRHPPVKTPPPYRSPSPIAFAKHYDPDIDFGGKPNDIVEFTKKPAKPEPIWRSGEPNLEKFVSARDKFGSDRERSQDRDRGTPTPTPTSAYNSLDRSKYPPGGTLDRGDRFPPGGSKYYQPETISNVEESYTTSKYDGMGSPTSVTHFPGGKIVEYRYKEESTTSTKYPPTITHHYPVDEQQPLLPRPFPTASPTPDSGEQRPPKRVDELMASFSESEYHQRSENYSRRGNESAPERYIKPTPEPTPTPQRVNTPTQPPKPPTPAPEPKNPVADAIQVSSPANGKLKESIAGPPVYYPPGVELFPKQKEEMQVSSMEKNGKGKWMAKRKAKYEYEAGGKSKEKSSSGKTVVPVCLPLCCAMPCSIQ</sequence>
<protein>
    <submittedName>
        <fullName evidence="3">Proteoglycan 4</fullName>
    </submittedName>
</protein>
<feature type="compositionally biased region" description="Basic and acidic residues" evidence="1">
    <location>
        <begin position="369"/>
        <end position="388"/>
    </location>
</feature>
<dbReference type="PANTHER" id="PTHR41156:SF1">
    <property type="entry name" value="ZASP-LIKE MOTIF DOMAIN-CONTAINING PROTEIN"/>
    <property type="match status" value="1"/>
</dbReference>
<dbReference type="RefSeq" id="XP_026675905.1">
    <property type="nucleotide sequence ID" value="XM_026820104.1"/>
</dbReference>
<feature type="compositionally biased region" description="Basic and acidic residues" evidence="1">
    <location>
        <begin position="524"/>
        <end position="546"/>
    </location>
</feature>
<dbReference type="Proteomes" id="UP000079169">
    <property type="component" value="Unplaced"/>
</dbReference>
<feature type="compositionally biased region" description="Low complexity" evidence="1">
    <location>
        <begin position="286"/>
        <end position="301"/>
    </location>
</feature>
<dbReference type="GeneID" id="103524819"/>
<name>A0A3Q0INM2_DIACI</name>